<keyword evidence="2" id="KW-0238">DNA-binding</keyword>
<keyword evidence="1" id="KW-0805">Transcription regulation</keyword>
<keyword evidence="3" id="KW-0804">Transcription</keyword>
<dbReference type="PANTHER" id="PTHR30146">
    <property type="entry name" value="LACI-RELATED TRANSCRIPTIONAL REPRESSOR"/>
    <property type="match status" value="1"/>
</dbReference>
<keyword evidence="6" id="KW-1185">Reference proteome</keyword>
<dbReference type="STRING" id="284581.AMD01_04545"/>
<organism evidence="5 6">
    <name type="scientific">Priestia koreensis</name>
    <dbReference type="NCBI Taxonomy" id="284581"/>
    <lineage>
        <taxon>Bacteria</taxon>
        <taxon>Bacillati</taxon>
        <taxon>Bacillota</taxon>
        <taxon>Bacilli</taxon>
        <taxon>Bacillales</taxon>
        <taxon>Bacillaceae</taxon>
        <taxon>Priestia</taxon>
    </lineage>
</organism>
<dbReference type="EMBL" id="LILC01000005">
    <property type="protein sequence ID" value="KOO48501.1"/>
    <property type="molecule type" value="Genomic_DNA"/>
</dbReference>
<dbReference type="CDD" id="cd01392">
    <property type="entry name" value="HTH_LacI"/>
    <property type="match status" value="1"/>
</dbReference>
<evidence type="ECO:0000256" key="2">
    <source>
        <dbReference type="ARBA" id="ARBA00023125"/>
    </source>
</evidence>
<dbReference type="OrthoDB" id="9784962at2"/>
<dbReference type="Gene3D" id="1.10.260.40">
    <property type="entry name" value="lambda repressor-like DNA-binding domains"/>
    <property type="match status" value="1"/>
</dbReference>
<gene>
    <name evidence="5" type="ORF">AMD01_04545</name>
</gene>
<dbReference type="AlphaFoldDB" id="A0A0M0LBW4"/>
<dbReference type="Gene3D" id="3.40.50.2300">
    <property type="match status" value="2"/>
</dbReference>
<dbReference type="SUPFAM" id="SSF53822">
    <property type="entry name" value="Periplasmic binding protein-like I"/>
    <property type="match status" value="1"/>
</dbReference>
<sequence length="325" mass="35899">MSITIKDVARQANVSVATVSRVLNNLPGYSEDTKKKVLGIINDLGYQPNAIARGLINKKTKTIGVLLPNVSNLFAADVLAGIEDIAHEMDYSVVICKTDKSGERTLKYLQMLREKQVDGILFVSEWMKEEYYEVISRMSIPVVLVSTKSDYPLPYVKVNDFEASYDAVNYLLNKGHRSIGMIAGTEGDLIATSPRVEGFKKALLDEGIDDEPAIVYGDFAFETGITGMEELIEKYPEVTAVFCASDEMAVGALSYLYKKNIRVPDQIAVVGYDNTSAAEKAIPPLTTVGQPLYEMGRSAAEMLLKKRPTSNVVLQHKIIERETVK</sequence>
<protein>
    <submittedName>
        <fullName evidence="5">LacI family transcriptional regulator</fullName>
    </submittedName>
</protein>
<dbReference type="PRINTS" id="PR00036">
    <property type="entry name" value="HTHLACI"/>
</dbReference>
<evidence type="ECO:0000256" key="3">
    <source>
        <dbReference type="ARBA" id="ARBA00023163"/>
    </source>
</evidence>
<dbReference type="RefSeq" id="WP_053400222.1">
    <property type="nucleotide sequence ID" value="NZ_JAUKEN010000003.1"/>
</dbReference>
<reference evidence="6" key="1">
    <citation type="submission" date="2015-08" db="EMBL/GenBank/DDBJ databases">
        <title>Fjat-14210 dsm16467.</title>
        <authorList>
            <person name="Liu B."/>
            <person name="Wang J."/>
            <person name="Zhu Y."/>
            <person name="Liu G."/>
            <person name="Chen Q."/>
            <person name="Chen Z."/>
            <person name="Lan J."/>
            <person name="Che J."/>
            <person name="Ge C."/>
            <person name="Shi H."/>
            <person name="Pan Z."/>
            <person name="Liu X."/>
        </authorList>
    </citation>
    <scope>NUCLEOTIDE SEQUENCE [LARGE SCALE GENOMIC DNA]</scope>
    <source>
        <strain evidence="6">DSM 16467</strain>
    </source>
</reference>
<name>A0A0M0LBW4_9BACI</name>
<feature type="domain" description="HTH lacI-type" evidence="4">
    <location>
        <begin position="3"/>
        <end position="57"/>
    </location>
</feature>
<dbReference type="Proteomes" id="UP000037558">
    <property type="component" value="Unassembled WGS sequence"/>
</dbReference>
<dbReference type="InterPro" id="IPR028082">
    <property type="entry name" value="Peripla_BP_I"/>
</dbReference>
<dbReference type="InterPro" id="IPR010982">
    <property type="entry name" value="Lambda_DNA-bd_dom_sf"/>
</dbReference>
<comment type="caution">
    <text evidence="5">The sequence shown here is derived from an EMBL/GenBank/DDBJ whole genome shotgun (WGS) entry which is preliminary data.</text>
</comment>
<dbReference type="PROSITE" id="PS00356">
    <property type="entry name" value="HTH_LACI_1"/>
    <property type="match status" value="1"/>
</dbReference>
<dbReference type="Pfam" id="PF00532">
    <property type="entry name" value="Peripla_BP_1"/>
    <property type="match status" value="1"/>
</dbReference>
<dbReference type="SMART" id="SM00354">
    <property type="entry name" value="HTH_LACI"/>
    <property type="match status" value="1"/>
</dbReference>
<proteinExistence type="predicted"/>
<dbReference type="CDD" id="cd19975">
    <property type="entry name" value="PBP1_CcpA-like"/>
    <property type="match status" value="1"/>
</dbReference>
<evidence type="ECO:0000256" key="1">
    <source>
        <dbReference type="ARBA" id="ARBA00023015"/>
    </source>
</evidence>
<dbReference type="PANTHER" id="PTHR30146:SF149">
    <property type="entry name" value="HTH-TYPE TRANSCRIPTIONAL REGULATOR EBGR"/>
    <property type="match status" value="1"/>
</dbReference>
<accession>A0A0M0LBW4</accession>
<dbReference type="GO" id="GO:0000976">
    <property type="term" value="F:transcription cis-regulatory region binding"/>
    <property type="evidence" value="ECO:0007669"/>
    <property type="project" value="TreeGrafter"/>
</dbReference>
<dbReference type="InterPro" id="IPR000843">
    <property type="entry name" value="HTH_LacI"/>
</dbReference>
<dbReference type="SUPFAM" id="SSF47413">
    <property type="entry name" value="lambda repressor-like DNA-binding domains"/>
    <property type="match status" value="1"/>
</dbReference>
<evidence type="ECO:0000313" key="5">
    <source>
        <dbReference type="EMBL" id="KOO48501.1"/>
    </source>
</evidence>
<dbReference type="Pfam" id="PF00356">
    <property type="entry name" value="LacI"/>
    <property type="match status" value="1"/>
</dbReference>
<evidence type="ECO:0000259" key="4">
    <source>
        <dbReference type="PROSITE" id="PS50932"/>
    </source>
</evidence>
<evidence type="ECO:0000313" key="6">
    <source>
        <dbReference type="Proteomes" id="UP000037558"/>
    </source>
</evidence>
<dbReference type="InterPro" id="IPR001761">
    <property type="entry name" value="Peripla_BP/Lac1_sug-bd_dom"/>
</dbReference>
<dbReference type="PROSITE" id="PS50932">
    <property type="entry name" value="HTH_LACI_2"/>
    <property type="match status" value="1"/>
</dbReference>
<dbReference type="GO" id="GO:0003700">
    <property type="term" value="F:DNA-binding transcription factor activity"/>
    <property type="evidence" value="ECO:0007669"/>
    <property type="project" value="TreeGrafter"/>
</dbReference>
<dbReference type="PATRIC" id="fig|284581.3.peg.163"/>